<dbReference type="AlphaFoldDB" id="A0A3S3U0P8"/>
<dbReference type="RefSeq" id="WP_128389737.1">
    <property type="nucleotide sequence ID" value="NZ_SBII01000005.1"/>
</dbReference>
<dbReference type="PIRSF" id="PIRSF039123">
    <property type="entry name" value="Diphthamide_synthase"/>
    <property type="match status" value="1"/>
</dbReference>
<dbReference type="Proteomes" id="UP000287527">
    <property type="component" value="Unassembled WGS sequence"/>
</dbReference>
<evidence type="ECO:0000259" key="1">
    <source>
        <dbReference type="Pfam" id="PF01902"/>
    </source>
</evidence>
<dbReference type="OrthoDB" id="3572539at2"/>
<dbReference type="InterPro" id="IPR014729">
    <property type="entry name" value="Rossmann-like_a/b/a_fold"/>
</dbReference>
<dbReference type="Pfam" id="PF01902">
    <property type="entry name" value="Diphthami_syn_2"/>
    <property type="match status" value="1"/>
</dbReference>
<proteinExistence type="predicted"/>
<keyword evidence="2" id="KW-0378">Hydrolase</keyword>
<dbReference type="Gene3D" id="3.90.1490.10">
    <property type="entry name" value="putative n-type atp pyrophosphatase, domain 2"/>
    <property type="match status" value="1"/>
</dbReference>
<reference evidence="2 3" key="1">
    <citation type="submission" date="2019-01" db="EMBL/GenBank/DDBJ databases">
        <title>Flavobacterium sp. nov.,isolated from freshwater.</title>
        <authorList>
            <person name="Zhang R."/>
            <person name="Du Z.-J."/>
        </authorList>
    </citation>
    <scope>NUCLEOTIDE SEQUENCE [LARGE SCALE GENOMIC DNA]</scope>
    <source>
        <strain evidence="2 3">1E403</strain>
    </source>
</reference>
<organism evidence="2 3">
    <name type="scientific">Flavobacterium cerinum</name>
    <dbReference type="NCBI Taxonomy" id="2502784"/>
    <lineage>
        <taxon>Bacteria</taxon>
        <taxon>Pseudomonadati</taxon>
        <taxon>Bacteroidota</taxon>
        <taxon>Flavobacteriia</taxon>
        <taxon>Flavobacteriales</taxon>
        <taxon>Flavobacteriaceae</taxon>
        <taxon>Flavobacterium</taxon>
    </lineage>
</organism>
<accession>A0A3S3U0P8</accession>
<protein>
    <submittedName>
        <fullName evidence="2">Adenine nucleotide alpha hydrolase</fullName>
    </submittedName>
</protein>
<gene>
    <name evidence="2" type="ORF">EPI11_09545</name>
</gene>
<evidence type="ECO:0000313" key="3">
    <source>
        <dbReference type="Proteomes" id="UP000287527"/>
    </source>
</evidence>
<comment type="caution">
    <text evidence="2">The sequence shown here is derived from an EMBL/GenBank/DDBJ whole genome shotgun (WGS) entry which is preliminary data.</text>
</comment>
<dbReference type="SUPFAM" id="SSF52402">
    <property type="entry name" value="Adenine nucleotide alpha hydrolases-like"/>
    <property type="match status" value="1"/>
</dbReference>
<name>A0A3S3U0P8_9FLAO</name>
<feature type="domain" description="Diphthamide synthase" evidence="1">
    <location>
        <begin position="11"/>
        <end position="205"/>
    </location>
</feature>
<dbReference type="GO" id="GO:0016787">
    <property type="term" value="F:hydrolase activity"/>
    <property type="evidence" value="ECO:0007669"/>
    <property type="project" value="UniProtKB-KW"/>
</dbReference>
<keyword evidence="3" id="KW-1185">Reference proteome</keyword>
<dbReference type="InterPro" id="IPR002761">
    <property type="entry name" value="Diphthami_syn_dom"/>
</dbReference>
<sequence length="232" mass="26573">MQTQPIKAYFNWSTGKDSALALYYLLQNTNYSVDCLFTSVNAHYNRVSMHGLRKELLEQQINFIGIPSKTIELPEQPTNTEYETLMTDKVNELLSEGYKCAAFGDIFLEDLKAYREKQLAPFGIKTVFPLWKKDTKELLTEFINLGFKAITVCVDGSKLDSSFVGRIIDHQFIADLPGNVDICGENGEFHTFCYDGPYFKQPVVFSKGEIVLREYDTNGYKSKFWFCDLIPV</sequence>
<dbReference type="Gene3D" id="3.40.50.620">
    <property type="entry name" value="HUPs"/>
    <property type="match status" value="1"/>
</dbReference>
<dbReference type="EMBL" id="SBII01000005">
    <property type="protein sequence ID" value="RWX00508.1"/>
    <property type="molecule type" value="Genomic_DNA"/>
</dbReference>
<dbReference type="InterPro" id="IPR030662">
    <property type="entry name" value="DPH6/MJ0570"/>
</dbReference>
<evidence type="ECO:0000313" key="2">
    <source>
        <dbReference type="EMBL" id="RWX00508.1"/>
    </source>
</evidence>